<protein>
    <submittedName>
        <fullName evidence="1">Uncharacterized protein</fullName>
    </submittedName>
</protein>
<evidence type="ECO:0000313" key="1">
    <source>
        <dbReference type="EMBL" id="CAM9284908.1"/>
    </source>
</evidence>
<reference evidence="1" key="2">
    <citation type="submission" date="2025-03" db="EMBL/GenBank/DDBJ databases">
        <authorList>
            <consortium name="ELIXIR-Norway"/>
            <consortium name="Elixir Norway"/>
        </authorList>
    </citation>
    <scope>NUCLEOTIDE SEQUENCE</scope>
</reference>
<dbReference type="Proteomes" id="UP001162501">
    <property type="component" value="Chromosome 1"/>
</dbReference>
<name>A0AC59Y0Y9_RANTA</name>
<proteinExistence type="predicted"/>
<reference evidence="1" key="1">
    <citation type="submission" date="2023-05" db="EMBL/GenBank/DDBJ databases">
        <authorList>
            <consortium name="ELIXIR-Norway"/>
        </authorList>
    </citation>
    <scope>NUCLEOTIDE SEQUENCE</scope>
</reference>
<organism evidence="1 2">
    <name type="scientific">Rangifer tarandus platyrhynchus</name>
    <name type="common">Svalbard reindeer</name>
    <dbReference type="NCBI Taxonomy" id="3082113"/>
    <lineage>
        <taxon>Eukaryota</taxon>
        <taxon>Metazoa</taxon>
        <taxon>Chordata</taxon>
        <taxon>Craniata</taxon>
        <taxon>Vertebrata</taxon>
        <taxon>Euteleostomi</taxon>
        <taxon>Mammalia</taxon>
        <taxon>Eutheria</taxon>
        <taxon>Laurasiatheria</taxon>
        <taxon>Artiodactyla</taxon>
        <taxon>Ruminantia</taxon>
        <taxon>Pecora</taxon>
        <taxon>Cervidae</taxon>
        <taxon>Odocoileinae</taxon>
        <taxon>Rangifer</taxon>
    </lineage>
</organism>
<evidence type="ECO:0000313" key="2">
    <source>
        <dbReference type="Proteomes" id="UP001162501"/>
    </source>
</evidence>
<accession>A0AC59Y0Y9</accession>
<gene>
    <name evidence="1" type="ORF">MRATA1EN22A_LOCUS425</name>
</gene>
<sequence length="109" mass="12121">MVKSMGTKSLWIGPNLRVKGALVAEEEAEVALEAEVVAEVAEVDLVAEAGEGLEGEEASEEAEEEEETTSHKERRRSLTGFFYPCLSLFHLKERTLGFLLCYLINDRAF</sequence>
<dbReference type="EMBL" id="OX596085">
    <property type="protein sequence ID" value="CAM9284908.1"/>
    <property type="molecule type" value="Genomic_DNA"/>
</dbReference>